<dbReference type="RefSeq" id="WP_092235463.1">
    <property type="nucleotide sequence ID" value="NZ_FNLL01000008.1"/>
</dbReference>
<dbReference type="AlphaFoldDB" id="A0A1H2IF06"/>
<evidence type="ECO:0000313" key="5">
    <source>
        <dbReference type="EMBL" id="SDU42682.1"/>
    </source>
</evidence>
<dbReference type="InterPro" id="IPR023155">
    <property type="entry name" value="Cyt_c-552/4"/>
</dbReference>
<feature type="compositionally biased region" description="Polar residues" evidence="2">
    <location>
        <begin position="246"/>
        <end position="260"/>
    </location>
</feature>
<dbReference type="PANTHER" id="PTHR35038:SF8">
    <property type="entry name" value="C-TYPE POLYHEME CYTOCHROME OMCC"/>
    <property type="match status" value="1"/>
</dbReference>
<dbReference type="InterPro" id="IPR036280">
    <property type="entry name" value="Multihaem_cyt_sf"/>
</dbReference>
<accession>A0A1H2IF06</accession>
<evidence type="ECO:0000313" key="6">
    <source>
        <dbReference type="Proteomes" id="UP000199608"/>
    </source>
</evidence>
<evidence type="ECO:0000256" key="2">
    <source>
        <dbReference type="SAM" id="MobiDB-lite"/>
    </source>
</evidence>
<reference evidence="6" key="1">
    <citation type="submission" date="2016-10" db="EMBL/GenBank/DDBJ databases">
        <authorList>
            <person name="Varghese N."/>
            <person name="Submissions S."/>
        </authorList>
    </citation>
    <scope>NUCLEOTIDE SEQUENCE [LARGE SCALE GENOMIC DNA]</scope>
    <source>
        <strain evidence="6">DSM 3384</strain>
    </source>
</reference>
<sequence>MQDFKGRVKKIMAVVSGGILLAAAPLFASPKYAIDENTMDEGAIEIDRFISSDTCSGCHSQIFEQWENSMHHLAHKDPVYSRVSQFLRKGLTDKEEIKEAESCVKCHTPVGHITGFPKKVSDDLSKTPEIAAQGIQCDYCHSAYKIKQMYNNGLVLNPGQGEDDPGIKYGPFDDCEPDFHEAKYSGLHTESRICGTCHDVKHVAFGTDLETTYTEWKNSPYNSTDPQKRVECQGCHMYQRPGIPATGSTPRPENPGSATDYSDERPHIFTHYFVGANAAVPGKFDGQIKGEMAIERLQNAATLSVDTSRIKKKKLKVTVTNSGAGHSIPTGVGDLRQVWLEITILNKAGKTRFQTGVLDDKHLLPKDALIFQTVFGDGKGNPVINLAKARQVLSDNRIKAKQSVTQTIKLPTFPGKGSTVTVRLLYRSMPQKVLNLIPGKPFEPLPVVEMAKVQKKI</sequence>
<dbReference type="Proteomes" id="UP000199608">
    <property type="component" value="Unassembled WGS sequence"/>
</dbReference>
<feature type="domain" description="Cytochrome c-552/4" evidence="4">
    <location>
        <begin position="54"/>
        <end position="142"/>
    </location>
</feature>
<evidence type="ECO:0000256" key="1">
    <source>
        <dbReference type="ARBA" id="ARBA00022729"/>
    </source>
</evidence>
<evidence type="ECO:0000256" key="3">
    <source>
        <dbReference type="SAM" id="SignalP"/>
    </source>
</evidence>
<gene>
    <name evidence="5" type="ORF">SAMN04487931_108137</name>
</gene>
<dbReference type="Pfam" id="PF13435">
    <property type="entry name" value="Cytochrome_C554"/>
    <property type="match status" value="1"/>
</dbReference>
<dbReference type="InterPro" id="IPR051829">
    <property type="entry name" value="Multiheme_Cytochr_ET"/>
</dbReference>
<keyword evidence="1 3" id="KW-0732">Signal</keyword>
<protein>
    <submittedName>
        <fullName evidence="5">Cytochrome c554 and c-prime</fullName>
    </submittedName>
</protein>
<feature type="region of interest" description="Disordered" evidence="2">
    <location>
        <begin position="242"/>
        <end position="261"/>
    </location>
</feature>
<name>A0A1H2IF06_9BACT</name>
<dbReference type="SUPFAM" id="SSF48695">
    <property type="entry name" value="Multiheme cytochromes"/>
    <property type="match status" value="1"/>
</dbReference>
<dbReference type="Gene3D" id="1.10.1130.10">
    <property type="entry name" value="Flavocytochrome C3, Chain A"/>
    <property type="match status" value="1"/>
</dbReference>
<feature type="chain" id="PRO_5011730753" evidence="3">
    <location>
        <begin position="29"/>
        <end position="457"/>
    </location>
</feature>
<keyword evidence="6" id="KW-1185">Reference proteome</keyword>
<feature type="signal peptide" evidence="3">
    <location>
        <begin position="1"/>
        <end position="28"/>
    </location>
</feature>
<organism evidence="5 6">
    <name type="scientific">Desulfobacula phenolica</name>
    <dbReference type="NCBI Taxonomy" id="90732"/>
    <lineage>
        <taxon>Bacteria</taxon>
        <taxon>Pseudomonadati</taxon>
        <taxon>Thermodesulfobacteriota</taxon>
        <taxon>Desulfobacteria</taxon>
        <taxon>Desulfobacterales</taxon>
        <taxon>Desulfobacteraceae</taxon>
        <taxon>Desulfobacula</taxon>
    </lineage>
</organism>
<evidence type="ECO:0000259" key="4">
    <source>
        <dbReference type="Pfam" id="PF13435"/>
    </source>
</evidence>
<dbReference type="EMBL" id="FNLL01000008">
    <property type="protein sequence ID" value="SDU42682.1"/>
    <property type="molecule type" value="Genomic_DNA"/>
</dbReference>
<dbReference type="PANTHER" id="PTHR35038">
    <property type="entry name" value="DISSIMILATORY SULFITE REDUCTASE SIRA"/>
    <property type="match status" value="1"/>
</dbReference>
<proteinExistence type="predicted"/>